<dbReference type="InterPro" id="IPR013780">
    <property type="entry name" value="Glyco_hydro_b"/>
</dbReference>
<evidence type="ECO:0000259" key="15">
    <source>
        <dbReference type="SMART" id="SM00632"/>
    </source>
</evidence>
<evidence type="ECO:0000256" key="13">
    <source>
        <dbReference type="RuleBase" id="RU361134"/>
    </source>
</evidence>
<evidence type="ECO:0000256" key="3">
    <source>
        <dbReference type="ARBA" id="ARBA00001923"/>
    </source>
</evidence>
<keyword evidence="9" id="KW-0868">Chloride</keyword>
<keyword evidence="18" id="KW-1185">Reference proteome</keyword>
<dbReference type="InterPro" id="IPR006046">
    <property type="entry name" value="Alpha_amylase"/>
</dbReference>
<sequence length="514" mass="56832">MIPTLLPIGFIVLLVWPISGSQYSNTHCVGGRTAITHLFEWKWSEIAKECERFLGPYGYCGVQISPCAEHKILPNRPWVERYQPVSYKLVTRSGNEADFKDMVERCNKMGVRIYADVVVNHMSAEGGTGYGTAGSSYDTYTLHYPGVPYGPNDFNGHSECRTADLGIYNYNNAIEVRNCRLLGMPDLRLSSDYVRGEIAGFFNHLIDLGVAGIRVDGAKHMWPGDIAAVLAKTKNLRTDIYGAGKRMFVYQEVIDMGSEPIKASEYIGDGRVTNFIFGAKLAEIFRKKNPMKYLKNWGEGWGMMKSGDAVTFLDNHDNQRGTGGGGSVLTHWEPRAYKLATAFMLAHPYGFPRIVSSYEYNKADFEDGPPHNADFSIKDILIKADMSCGNGWSCEHRWRQIYNMVAFRNKAGGDGLSNWWSGGDYQIAFSRGNKAFIAMNLDGFDINANLNTGLPGGTYCDVISGNLENGRCTGKTIQVGGDGKAHINVGHSWEDPMIAIHIGARQGSSPSRVG</sequence>
<evidence type="ECO:0000256" key="11">
    <source>
        <dbReference type="ARBA" id="ARBA00023295"/>
    </source>
</evidence>
<dbReference type="SMART" id="SM00642">
    <property type="entry name" value="Aamy"/>
    <property type="match status" value="1"/>
</dbReference>
<dbReference type="PRINTS" id="PR00110">
    <property type="entry name" value="ALPHAAMYLASE"/>
</dbReference>
<organism evidence="17 18">
    <name type="scientific">Patella caerulea</name>
    <name type="common">Rayed Mediterranean limpet</name>
    <dbReference type="NCBI Taxonomy" id="87958"/>
    <lineage>
        <taxon>Eukaryota</taxon>
        <taxon>Metazoa</taxon>
        <taxon>Spiralia</taxon>
        <taxon>Lophotrochozoa</taxon>
        <taxon>Mollusca</taxon>
        <taxon>Gastropoda</taxon>
        <taxon>Patellogastropoda</taxon>
        <taxon>Patelloidea</taxon>
        <taxon>Patellidae</taxon>
        <taxon>Patella</taxon>
    </lineage>
</organism>
<evidence type="ECO:0000256" key="1">
    <source>
        <dbReference type="ARBA" id="ARBA00000548"/>
    </source>
</evidence>
<evidence type="ECO:0000256" key="5">
    <source>
        <dbReference type="ARBA" id="ARBA00012595"/>
    </source>
</evidence>
<dbReference type="Pfam" id="PF02806">
    <property type="entry name" value="Alpha-amylase_C"/>
    <property type="match status" value="1"/>
</dbReference>
<evidence type="ECO:0000256" key="2">
    <source>
        <dbReference type="ARBA" id="ARBA00001913"/>
    </source>
</evidence>
<evidence type="ECO:0000259" key="16">
    <source>
        <dbReference type="SMART" id="SM00642"/>
    </source>
</evidence>
<name>A0AAN8JE95_PATCE</name>
<dbReference type="EC" id="3.2.1.1" evidence="5 13"/>
<evidence type="ECO:0000256" key="12">
    <source>
        <dbReference type="RuleBase" id="RU003615"/>
    </source>
</evidence>
<dbReference type="Gene3D" id="3.20.20.80">
    <property type="entry name" value="Glycosidases"/>
    <property type="match status" value="1"/>
</dbReference>
<dbReference type="Pfam" id="PF00128">
    <property type="entry name" value="Alpha-amylase"/>
    <property type="match status" value="1"/>
</dbReference>
<dbReference type="GO" id="GO:0046872">
    <property type="term" value="F:metal ion binding"/>
    <property type="evidence" value="ECO:0007669"/>
    <property type="project" value="UniProtKB-KW"/>
</dbReference>
<keyword evidence="6" id="KW-0479">Metal-binding</keyword>
<evidence type="ECO:0000256" key="7">
    <source>
        <dbReference type="ARBA" id="ARBA00022801"/>
    </source>
</evidence>
<feature type="domain" description="Glycosyl hydrolase family 13 catalytic" evidence="16">
    <location>
        <begin position="33"/>
        <end position="408"/>
    </location>
</feature>
<dbReference type="Gene3D" id="2.60.40.1180">
    <property type="entry name" value="Golgi alpha-mannosidase II"/>
    <property type="match status" value="1"/>
</dbReference>
<dbReference type="SMART" id="SM00632">
    <property type="entry name" value="Aamy_C"/>
    <property type="match status" value="1"/>
</dbReference>
<keyword evidence="10 13" id="KW-0119">Carbohydrate metabolism</keyword>
<dbReference type="CDD" id="cd11317">
    <property type="entry name" value="AmyAc_bac_euk_AmyA"/>
    <property type="match status" value="1"/>
</dbReference>
<dbReference type="InterPro" id="IPR031319">
    <property type="entry name" value="A-amylase_C"/>
</dbReference>
<feature type="signal peptide" evidence="14">
    <location>
        <begin position="1"/>
        <end position="20"/>
    </location>
</feature>
<dbReference type="InterPro" id="IPR017853">
    <property type="entry name" value="GH"/>
</dbReference>
<evidence type="ECO:0000256" key="4">
    <source>
        <dbReference type="ARBA" id="ARBA00008061"/>
    </source>
</evidence>
<reference evidence="17 18" key="1">
    <citation type="submission" date="2024-01" db="EMBL/GenBank/DDBJ databases">
        <title>The genome of the rayed Mediterranean limpet Patella caerulea (Linnaeus, 1758).</title>
        <authorList>
            <person name="Anh-Thu Weber A."/>
            <person name="Halstead-Nussloch G."/>
        </authorList>
    </citation>
    <scope>NUCLEOTIDE SEQUENCE [LARGE SCALE GENOMIC DNA]</scope>
    <source>
        <strain evidence="17">AATW-2023a</strain>
        <tissue evidence="17">Whole specimen</tissue>
    </source>
</reference>
<feature type="chain" id="PRO_5042869967" description="Alpha-amylase" evidence="14">
    <location>
        <begin position="21"/>
        <end position="514"/>
    </location>
</feature>
<feature type="domain" description="Alpha-amylase C-terminal" evidence="15">
    <location>
        <begin position="417"/>
        <end position="505"/>
    </location>
</feature>
<comment type="catalytic activity">
    <reaction evidence="1 13">
        <text>Endohydrolysis of (1-&gt;4)-alpha-D-glucosidic linkages in polysaccharides containing three or more (1-&gt;4)-alpha-linked D-glucose units.</text>
        <dbReference type="EC" id="3.2.1.1"/>
    </reaction>
</comment>
<evidence type="ECO:0000313" key="18">
    <source>
        <dbReference type="Proteomes" id="UP001347796"/>
    </source>
</evidence>
<keyword evidence="8" id="KW-0106">Calcium</keyword>
<dbReference type="EMBL" id="JAZGQO010000011">
    <property type="protein sequence ID" value="KAK6173643.1"/>
    <property type="molecule type" value="Genomic_DNA"/>
</dbReference>
<comment type="similarity">
    <text evidence="4 12">Belongs to the glycosyl hydrolase 13 family.</text>
</comment>
<evidence type="ECO:0000256" key="8">
    <source>
        <dbReference type="ARBA" id="ARBA00022837"/>
    </source>
</evidence>
<dbReference type="GO" id="GO:0005975">
    <property type="term" value="P:carbohydrate metabolic process"/>
    <property type="evidence" value="ECO:0007669"/>
    <property type="project" value="InterPro"/>
</dbReference>
<evidence type="ECO:0000256" key="9">
    <source>
        <dbReference type="ARBA" id="ARBA00023214"/>
    </source>
</evidence>
<comment type="caution">
    <text evidence="17">The sequence shown here is derived from an EMBL/GenBank/DDBJ whole genome shotgun (WGS) entry which is preliminary data.</text>
</comment>
<dbReference type="Proteomes" id="UP001347796">
    <property type="component" value="Unassembled WGS sequence"/>
</dbReference>
<dbReference type="InterPro" id="IPR006048">
    <property type="entry name" value="A-amylase/branching_C"/>
</dbReference>
<dbReference type="AlphaFoldDB" id="A0AAN8JE95"/>
<proteinExistence type="inferred from homology"/>
<dbReference type="GO" id="GO:0004556">
    <property type="term" value="F:alpha-amylase activity"/>
    <property type="evidence" value="ECO:0007669"/>
    <property type="project" value="UniProtKB-UniRule"/>
</dbReference>
<evidence type="ECO:0000256" key="14">
    <source>
        <dbReference type="SAM" id="SignalP"/>
    </source>
</evidence>
<gene>
    <name evidence="17" type="ORF">SNE40_017057</name>
</gene>
<comment type="cofactor">
    <cofactor evidence="3">
        <name>chloride</name>
        <dbReference type="ChEBI" id="CHEBI:17996"/>
    </cofactor>
</comment>
<evidence type="ECO:0000256" key="6">
    <source>
        <dbReference type="ARBA" id="ARBA00022723"/>
    </source>
</evidence>
<keyword evidence="14" id="KW-0732">Signal</keyword>
<evidence type="ECO:0000256" key="10">
    <source>
        <dbReference type="ARBA" id="ARBA00023277"/>
    </source>
</evidence>
<keyword evidence="11 13" id="KW-0326">Glycosidase</keyword>
<dbReference type="SUPFAM" id="SSF51445">
    <property type="entry name" value="(Trans)glycosidases"/>
    <property type="match status" value="1"/>
</dbReference>
<protein>
    <recommendedName>
        <fullName evidence="5 13">Alpha-amylase</fullName>
        <ecNumber evidence="5 13">3.2.1.1</ecNumber>
    </recommendedName>
</protein>
<accession>A0AAN8JE95</accession>
<keyword evidence="7 13" id="KW-0378">Hydrolase</keyword>
<evidence type="ECO:0000313" key="17">
    <source>
        <dbReference type="EMBL" id="KAK6173643.1"/>
    </source>
</evidence>
<comment type="cofactor">
    <cofactor evidence="2">
        <name>Ca(2+)</name>
        <dbReference type="ChEBI" id="CHEBI:29108"/>
    </cofactor>
</comment>
<dbReference type="SUPFAM" id="SSF51011">
    <property type="entry name" value="Glycosyl hydrolase domain"/>
    <property type="match status" value="1"/>
</dbReference>
<dbReference type="PANTHER" id="PTHR43447">
    <property type="entry name" value="ALPHA-AMYLASE"/>
    <property type="match status" value="1"/>
</dbReference>
<dbReference type="InterPro" id="IPR006047">
    <property type="entry name" value="GH13_cat_dom"/>
</dbReference>